<dbReference type="Proteomes" id="UP000198280">
    <property type="component" value="Unassembled WGS sequence"/>
</dbReference>
<protein>
    <submittedName>
        <fullName evidence="1">Uncharacterized protein</fullName>
    </submittedName>
</protein>
<organism evidence="1 2">
    <name type="scientific">Actinacidiphila glaucinigra</name>
    <dbReference type="NCBI Taxonomy" id="235986"/>
    <lineage>
        <taxon>Bacteria</taxon>
        <taxon>Bacillati</taxon>
        <taxon>Actinomycetota</taxon>
        <taxon>Actinomycetes</taxon>
        <taxon>Kitasatosporales</taxon>
        <taxon>Streptomycetaceae</taxon>
        <taxon>Actinacidiphila</taxon>
    </lineage>
</organism>
<evidence type="ECO:0000313" key="2">
    <source>
        <dbReference type="Proteomes" id="UP000198280"/>
    </source>
</evidence>
<proteinExistence type="predicted"/>
<dbReference type="EMBL" id="FZOF01000059">
    <property type="protein sequence ID" value="SNT59977.1"/>
    <property type="molecule type" value="Genomic_DNA"/>
</dbReference>
<name>A0A239NYM3_9ACTN</name>
<reference evidence="1 2" key="1">
    <citation type="submission" date="2017-06" db="EMBL/GenBank/DDBJ databases">
        <authorList>
            <person name="Kim H.J."/>
            <person name="Triplett B.A."/>
        </authorList>
    </citation>
    <scope>NUCLEOTIDE SEQUENCE [LARGE SCALE GENOMIC DNA]</scope>
    <source>
        <strain evidence="1 2">CGMCC 4.1858</strain>
    </source>
</reference>
<dbReference type="AlphaFoldDB" id="A0A239NYM3"/>
<evidence type="ECO:0000313" key="1">
    <source>
        <dbReference type="EMBL" id="SNT59977.1"/>
    </source>
</evidence>
<gene>
    <name evidence="1" type="ORF">SAMN05216252_15913</name>
</gene>
<keyword evidence="2" id="KW-1185">Reference proteome</keyword>
<accession>A0A239NYM3</accession>
<sequence length="87" mass="9353">MAEDAAVVCRLGDFLSRFPNVIRAATVRLDTLACDPVFDETLLTTLCITVVSGGQRLAALRVGMLPRAWRTVTFRAGQGDVTKGWGG</sequence>